<keyword evidence="6" id="KW-0804">Transcription</keyword>
<evidence type="ECO:0000256" key="6">
    <source>
        <dbReference type="ARBA" id="ARBA00023163"/>
    </source>
</evidence>
<feature type="non-terminal residue" evidence="10">
    <location>
        <position position="1"/>
    </location>
</feature>
<evidence type="ECO:0000256" key="4">
    <source>
        <dbReference type="ARBA" id="ARBA00023015"/>
    </source>
</evidence>
<keyword evidence="11" id="KW-1185">Reference proteome</keyword>
<keyword evidence="4" id="KW-0805">Transcription regulation</keyword>
<dbReference type="GO" id="GO:0060261">
    <property type="term" value="P:positive regulation of transcription initiation by RNA polymerase II"/>
    <property type="evidence" value="ECO:0007669"/>
    <property type="project" value="TreeGrafter"/>
</dbReference>
<evidence type="ECO:0000256" key="8">
    <source>
        <dbReference type="ARBA" id="ARBA00031960"/>
    </source>
</evidence>
<dbReference type="InterPro" id="IPR021429">
    <property type="entry name" value="Mediator_Med24"/>
</dbReference>
<evidence type="ECO:0000256" key="3">
    <source>
        <dbReference type="ARBA" id="ARBA00019693"/>
    </source>
</evidence>
<dbReference type="PANTHER" id="PTHR12898:SF1">
    <property type="entry name" value="MEDIATOR OF RNA POLYMERASE II TRANSCRIPTION SUBUNIT 24"/>
    <property type="match status" value="1"/>
</dbReference>
<reference evidence="10 11" key="1">
    <citation type="submission" date="2019-09" db="EMBL/GenBank/DDBJ databases">
        <title>Bird 10,000 Genomes (B10K) Project - Family phase.</title>
        <authorList>
            <person name="Zhang G."/>
        </authorList>
    </citation>
    <scope>NUCLEOTIDE SEQUENCE [LARGE SCALE GENOMIC DNA]</scope>
    <source>
        <strain evidence="10">B10K-DU-012-37</strain>
    </source>
</reference>
<feature type="non-terminal residue" evidence="10">
    <location>
        <position position="57"/>
    </location>
</feature>
<protein>
    <recommendedName>
        <fullName evidence="3">Mediator of RNA polymerase II transcription subunit 24</fullName>
    </recommendedName>
    <alternativeName>
        <fullName evidence="8">Mediator complex subunit 24</fullName>
    </alternativeName>
</protein>
<keyword evidence="7" id="KW-0539">Nucleus</keyword>
<keyword evidence="5" id="KW-0010">Activator</keyword>
<proteinExistence type="inferred from homology"/>
<comment type="similarity">
    <text evidence="2">Belongs to the Mediator complex subunit 24 family.</text>
</comment>
<organism evidence="10 11">
    <name type="scientific">Upupa epops</name>
    <name type="common">Eurasian hoopoe</name>
    <dbReference type="NCBI Taxonomy" id="57439"/>
    <lineage>
        <taxon>Eukaryota</taxon>
        <taxon>Metazoa</taxon>
        <taxon>Chordata</taxon>
        <taxon>Craniata</taxon>
        <taxon>Vertebrata</taxon>
        <taxon>Euteleostomi</taxon>
        <taxon>Archelosauria</taxon>
        <taxon>Archosauria</taxon>
        <taxon>Dinosauria</taxon>
        <taxon>Saurischia</taxon>
        <taxon>Theropoda</taxon>
        <taxon>Coelurosauria</taxon>
        <taxon>Aves</taxon>
        <taxon>Neognathae</taxon>
        <taxon>Neoaves</taxon>
        <taxon>Telluraves</taxon>
        <taxon>Coraciimorphae</taxon>
        <taxon>Bucerotiformes</taxon>
        <taxon>Upupidae</taxon>
        <taxon>Upupa</taxon>
    </lineage>
</organism>
<evidence type="ECO:0000313" key="11">
    <source>
        <dbReference type="Proteomes" id="UP000544127"/>
    </source>
</evidence>
<name>A0A7K6BL71_UPUEP</name>
<comment type="subcellular location">
    <subcellularLocation>
        <location evidence="1">Nucleus</location>
    </subcellularLocation>
</comment>
<dbReference type="Proteomes" id="UP000544127">
    <property type="component" value="Unassembled WGS sequence"/>
</dbReference>
<comment type="caution">
    <text evidence="10">The sequence shown here is derived from an EMBL/GenBank/DDBJ whole genome shotgun (WGS) entry which is preliminary data.</text>
</comment>
<evidence type="ECO:0000256" key="9">
    <source>
        <dbReference type="SAM" id="SignalP"/>
    </source>
</evidence>
<feature type="signal peptide" evidence="9">
    <location>
        <begin position="1"/>
        <end position="17"/>
    </location>
</feature>
<dbReference type="EMBL" id="VZRI01023721">
    <property type="protein sequence ID" value="NWV02080.1"/>
    <property type="molecule type" value="Genomic_DNA"/>
</dbReference>
<dbReference type="AlphaFoldDB" id="A0A7K6BL71"/>
<keyword evidence="9" id="KW-0732">Signal</keyword>
<evidence type="ECO:0000313" key="10">
    <source>
        <dbReference type="EMBL" id="NWV02080.1"/>
    </source>
</evidence>
<evidence type="ECO:0000256" key="1">
    <source>
        <dbReference type="ARBA" id="ARBA00004123"/>
    </source>
</evidence>
<feature type="chain" id="PRO_5029740974" description="Mediator of RNA polymerase II transcription subunit 24" evidence="9">
    <location>
        <begin position="18"/>
        <end position="57"/>
    </location>
</feature>
<evidence type="ECO:0000256" key="5">
    <source>
        <dbReference type="ARBA" id="ARBA00023159"/>
    </source>
</evidence>
<dbReference type="GO" id="GO:0016592">
    <property type="term" value="C:mediator complex"/>
    <property type="evidence" value="ECO:0007669"/>
    <property type="project" value="InterPro"/>
</dbReference>
<dbReference type="PANTHER" id="PTHR12898">
    <property type="entry name" value="MEDIATOR OF RNA POLYMERASE II TRANSCRIPTION SUBUNIT 24"/>
    <property type="match status" value="1"/>
</dbReference>
<dbReference type="OrthoDB" id="21216at2759"/>
<sequence>LSLSVANLFLLISSILGARTAGTHTQFVQWFMEECVDCLEQGSRGSILQFMPFTMVS</sequence>
<accession>A0A7K6BL71</accession>
<evidence type="ECO:0000256" key="7">
    <source>
        <dbReference type="ARBA" id="ARBA00023242"/>
    </source>
</evidence>
<dbReference type="GO" id="GO:0003712">
    <property type="term" value="F:transcription coregulator activity"/>
    <property type="evidence" value="ECO:0007669"/>
    <property type="project" value="TreeGrafter"/>
</dbReference>
<gene>
    <name evidence="10" type="primary">Med24</name>
    <name evidence="10" type="ORF">UPUEPO_R14939</name>
</gene>
<dbReference type="Pfam" id="PF11277">
    <property type="entry name" value="Med24_N"/>
    <property type="match status" value="1"/>
</dbReference>
<evidence type="ECO:0000256" key="2">
    <source>
        <dbReference type="ARBA" id="ARBA00007864"/>
    </source>
</evidence>